<protein>
    <submittedName>
        <fullName evidence="2">Antibiotic biosynthesis monooxygenase</fullName>
    </submittedName>
</protein>
<keyword evidence="3" id="KW-1185">Reference proteome</keyword>
<dbReference type="InterPro" id="IPR007138">
    <property type="entry name" value="ABM_dom"/>
</dbReference>
<accession>A0A934QLZ5</accession>
<dbReference type="SUPFAM" id="SSF54909">
    <property type="entry name" value="Dimeric alpha+beta barrel"/>
    <property type="match status" value="1"/>
</dbReference>
<dbReference type="InterPro" id="IPR011008">
    <property type="entry name" value="Dimeric_a/b-barrel"/>
</dbReference>
<keyword evidence="2" id="KW-0560">Oxidoreductase</keyword>
<dbReference type="GO" id="GO:0004497">
    <property type="term" value="F:monooxygenase activity"/>
    <property type="evidence" value="ECO:0007669"/>
    <property type="project" value="UniProtKB-KW"/>
</dbReference>
<evidence type="ECO:0000259" key="1">
    <source>
        <dbReference type="PROSITE" id="PS51725"/>
    </source>
</evidence>
<comment type="caution">
    <text evidence="2">The sequence shown here is derived from an EMBL/GenBank/DDBJ whole genome shotgun (WGS) entry which is preliminary data.</text>
</comment>
<gene>
    <name evidence="2" type="ORF">JHE00_06225</name>
</gene>
<dbReference type="Gene3D" id="3.30.70.100">
    <property type="match status" value="1"/>
</dbReference>
<reference evidence="2" key="1">
    <citation type="submission" date="2020-12" db="EMBL/GenBank/DDBJ databases">
        <title>Prauserella sp. ASG 168, a novel actinomycete isolated from cave rock.</title>
        <authorList>
            <person name="Suriyachadkun C."/>
        </authorList>
    </citation>
    <scope>NUCLEOTIDE SEQUENCE</scope>
    <source>
        <strain evidence="2">ASG 168</strain>
    </source>
</reference>
<dbReference type="AlphaFoldDB" id="A0A934QLZ5"/>
<sequence>MVTEIAHLRVTTGDELAFESAVAEAAPLFRAAPGCRAIRLTRSIEVPRLYRLLVEWETIEHHTVSFRESEAFSRWRELVSPYFAAPPEVEHVVDVLRP</sequence>
<feature type="domain" description="ABM" evidence="1">
    <location>
        <begin position="2"/>
        <end position="93"/>
    </location>
</feature>
<evidence type="ECO:0000313" key="3">
    <source>
        <dbReference type="Proteomes" id="UP000635245"/>
    </source>
</evidence>
<dbReference type="EMBL" id="JAENJH010000001">
    <property type="protein sequence ID" value="MBK1783922.1"/>
    <property type="molecule type" value="Genomic_DNA"/>
</dbReference>
<dbReference type="Proteomes" id="UP000635245">
    <property type="component" value="Unassembled WGS sequence"/>
</dbReference>
<dbReference type="Pfam" id="PF03992">
    <property type="entry name" value="ABM"/>
    <property type="match status" value="1"/>
</dbReference>
<organism evidence="2 3">
    <name type="scientific">Prauserella cavernicola</name>
    <dbReference type="NCBI Taxonomy" id="2800127"/>
    <lineage>
        <taxon>Bacteria</taxon>
        <taxon>Bacillati</taxon>
        <taxon>Actinomycetota</taxon>
        <taxon>Actinomycetes</taxon>
        <taxon>Pseudonocardiales</taxon>
        <taxon>Pseudonocardiaceae</taxon>
        <taxon>Prauserella</taxon>
    </lineage>
</organism>
<dbReference type="PROSITE" id="PS51725">
    <property type="entry name" value="ABM"/>
    <property type="match status" value="1"/>
</dbReference>
<name>A0A934QLZ5_9PSEU</name>
<evidence type="ECO:0000313" key="2">
    <source>
        <dbReference type="EMBL" id="MBK1783922.1"/>
    </source>
</evidence>
<keyword evidence="2" id="KW-0503">Monooxygenase</keyword>
<proteinExistence type="predicted"/>